<dbReference type="EMBL" id="LR797155">
    <property type="protein sequence ID" value="CAB4190001.1"/>
    <property type="molecule type" value="Genomic_DNA"/>
</dbReference>
<evidence type="ECO:0008006" key="4">
    <source>
        <dbReference type="Google" id="ProtNLM"/>
    </source>
</evidence>
<feature type="region of interest" description="Disordered" evidence="1">
    <location>
        <begin position="1826"/>
        <end position="1858"/>
    </location>
</feature>
<organism evidence="3">
    <name type="scientific">uncultured Caudovirales phage</name>
    <dbReference type="NCBI Taxonomy" id="2100421"/>
    <lineage>
        <taxon>Viruses</taxon>
        <taxon>Duplodnaviria</taxon>
        <taxon>Heunggongvirae</taxon>
        <taxon>Uroviricota</taxon>
        <taxon>Caudoviricetes</taxon>
        <taxon>Peduoviridae</taxon>
        <taxon>Maltschvirus</taxon>
        <taxon>Maltschvirus maltsch</taxon>
    </lineage>
</organism>
<evidence type="ECO:0000256" key="1">
    <source>
        <dbReference type="SAM" id="MobiDB-lite"/>
    </source>
</evidence>
<sequence>MAKNWWENDAVVEAPNEKWWEQDAVVSQPQGRRGVTPFKVDVQQPRQAAAAPQVSAEYSPSGKDFGSAFMLRPEFVDKVRNSFASVAPEKRRQALIDAAAGTDATAQAAQRILFDVQKEDKFLQEQEGSRQGMINIVRKALRVNPEPKLGDQPKPPVVFPDLTPTVLERADAYKTPESKRIANRLRQDEATRIVVGAETSLDAIVEQGRAANPQGYLSAAAEAGGRSLLAAGARLIDDLNPFTLSESDAATLFKNNPTKLNEIAEKSAAMALSRFANEQTARAREVMQDVSPTETGAISGKPLTGLEYATLDPEKAAYLSPTRVAGDVLQSLPTTLALAVSAYLTKGAATKSAAQAEATALANGAGTAEAKAAARKAAISAGAETMAKTGAVGEGAIGYAQQMNQSMDEGFAVKREVYETSPQYKELLSQGYSPEAARRKLVADSAREAGLIAGAVDAGTNLFGGRILGDVIGGGGKLGARVVKGVATEGGTETIQGLGEQFGENLAAQNLNPKQELTKGLGEAAASGLVVGGVTGGGTAAIFGGGSNQATQTPAQAFANAFAGDVAGAQFAPAAIDAYARRVLDVQSYDANIIRPDQTAKVQRDQTSLQQSTTAADAAAAADSLSGSLNELLVPSTAITPLPLEPTLDVGQMAPSTARAGPGFDASALTPSGRLIEPGLDLNIPATAGQVIEPTLDLNAPAGEINPTTEQQFGLDKLRINAPRPQSIQGTPVDNLSNDQLQAITGDESVAPISRRSAAIELNARQGEAGAFTQRAAPQQTAAPSTVSFTRTMTPEELGAMPIRDRRALASQFDQTENEDGTITFTTKPGVASSTQVVSIPPLPGTEQTLGTTPVRDVGNQPVLDNETVRADAQRSLDRWAVDNNQAIPAKLNPAPDAETRAVGTIANLLGSQFGARVIAFHDTQPRAVQGVAVGGTAFVNTANVVTDVSKVSLHELKHTIEQIAFTERQAGLTNTSAQKFTAQIESIFDDITEEGKRAYITNFLHADELAALDSTPDIKESRIQEILQSPVLRSEMTADFMGNRATDKAFWADVAQADPGGFKGFVQKWVSVIDNLMATLRGKPTQGETESAKVDQYVRDLGKAKMVAREALIAYRQGTLQQFESAPAASLRQGEINAPTIGTQRSENLPGPTAQNRPGFSQDGGGPTPTYGTARAGAISVVGRHYSTTPRQTLSGAYYGQGLKGAERTRLDNSTDPRLKNRVYFYVDQGAGIRPESGVGGYAHEAKLDNIYDPQTRLIKPQADANAFESAVINAGFDGYIAPFGNGQSAVVLLGQKHKAVPVKQIGQPQAAALPAEAAPTTLKKGLLSREASQVDTGNIPGSRMRMGTLEIPVGQVEAANTEMERIGSQIRFSKKELVGPPAPQVKDTGVYRDVADKLKMSAAEYNASMLPLMTGKTGDKTFKTPNVGGIPEVVQWLDQRRAATGLAKLDINKPADRTALAKLLAGEAVAAIRSAGNAVEWYDETVAKTLRIMAVKYPELNSDPNARNAFLMATAISSQTMNVEDNLRYASQQYEAFRTTGKFPEVGTGKSAPAMAKNFKLANELLADMGPDQVRRFLASTFTKRELEMSGFKIGGESMDEKLLGSAVFGPKIGFGFYSNLTGNFEPVTMDMWFMRTVGRLAGTLPAFDPVLFPKQVAKLRAALAETGPAERGVYGAQFDPAAVQAAMETDEGAIALARQVSSLHNRQFIKERAAFDSGTRIKTALVGAADSIIKSSDKPTDAPGSGGERQKLRDVVRQMVAMVEEQTGKRVPPAALQALIWYPEQELYKNLGVKLRVTSQDYAGAAESLLKKEGFDGQQLRTAAESGPGPARQVAGKPIAGTNQANGGPTGGAVPLKGKERDTFLAERTARVNAQSVAAQPLQAIFESLDKRGLAKTRAEAAFTARPDGAQIKYVQENFNDILIQLEDADKVKINCK</sequence>
<name>A0A6J5R8Z6_9CAUD</name>
<dbReference type="EMBL" id="LR796445">
    <property type="protein sequence ID" value="CAB4145780.1"/>
    <property type="molecule type" value="Genomic_DNA"/>
</dbReference>
<reference evidence="3" key="1">
    <citation type="submission" date="2020-05" db="EMBL/GenBank/DDBJ databases">
        <authorList>
            <person name="Chiriac C."/>
            <person name="Salcher M."/>
            <person name="Ghai R."/>
            <person name="Kavagutti S V."/>
        </authorList>
    </citation>
    <scope>NUCLEOTIDE SEQUENCE</scope>
</reference>
<evidence type="ECO:0000313" key="2">
    <source>
        <dbReference type="EMBL" id="CAB4145780.1"/>
    </source>
</evidence>
<gene>
    <name evidence="3" type="ORF">UFOVP1207_39</name>
    <name evidence="2" type="ORF">UFOVP474_43</name>
</gene>
<feature type="region of interest" description="Disordered" evidence="1">
    <location>
        <begin position="1142"/>
        <end position="1169"/>
    </location>
</feature>
<feature type="compositionally biased region" description="Polar residues" evidence="1">
    <location>
        <begin position="1142"/>
        <end position="1160"/>
    </location>
</feature>
<proteinExistence type="predicted"/>
<accession>A0A6J5R8Z6</accession>
<evidence type="ECO:0000313" key="3">
    <source>
        <dbReference type="EMBL" id="CAB4190001.1"/>
    </source>
</evidence>
<protein>
    <recommendedName>
        <fullName evidence="4">Large polyvalent protein associated domain-containing protein</fullName>
    </recommendedName>
</protein>